<keyword evidence="7 8" id="KW-0472">Membrane</keyword>
<protein>
    <recommendedName>
        <fullName evidence="9">Fatty acid desaturase domain-containing protein</fullName>
    </recommendedName>
</protein>
<evidence type="ECO:0000256" key="4">
    <source>
        <dbReference type="ARBA" id="ARBA00022989"/>
    </source>
</evidence>
<dbReference type="STRING" id="2018661.A0A2A2L5W6"/>
<dbReference type="CDD" id="cd03506">
    <property type="entry name" value="Delta6-FADS-like"/>
    <property type="match status" value="1"/>
</dbReference>
<evidence type="ECO:0000256" key="7">
    <source>
        <dbReference type="ARBA" id="ARBA00023136"/>
    </source>
</evidence>
<feature type="transmembrane region" description="Helical" evidence="8">
    <location>
        <begin position="224"/>
        <end position="243"/>
    </location>
</feature>
<dbReference type="OrthoDB" id="260091at2759"/>
<dbReference type="Proteomes" id="UP000218231">
    <property type="component" value="Unassembled WGS sequence"/>
</dbReference>
<comment type="caution">
    <text evidence="10">The sequence shown here is derived from an EMBL/GenBank/DDBJ whole genome shotgun (WGS) entry which is preliminary data.</text>
</comment>
<reference evidence="10 11" key="1">
    <citation type="journal article" date="2017" name="Curr. Biol.">
        <title>Genome architecture and evolution of a unichromosomal asexual nematode.</title>
        <authorList>
            <person name="Fradin H."/>
            <person name="Zegar C."/>
            <person name="Gutwein M."/>
            <person name="Lucas J."/>
            <person name="Kovtun M."/>
            <person name="Corcoran D."/>
            <person name="Baugh L.R."/>
            <person name="Kiontke K."/>
            <person name="Gunsalus K."/>
            <person name="Fitch D.H."/>
            <person name="Piano F."/>
        </authorList>
    </citation>
    <scope>NUCLEOTIDE SEQUENCE [LARGE SCALE GENOMIC DNA]</scope>
    <source>
        <strain evidence="10">PF1309</strain>
    </source>
</reference>
<feature type="transmembrane region" description="Helical" evidence="8">
    <location>
        <begin position="135"/>
        <end position="156"/>
    </location>
</feature>
<dbReference type="Pfam" id="PF00487">
    <property type="entry name" value="FA_desaturase"/>
    <property type="match status" value="1"/>
</dbReference>
<evidence type="ECO:0000256" key="1">
    <source>
        <dbReference type="ARBA" id="ARBA00004141"/>
    </source>
</evidence>
<keyword evidence="3 8" id="KW-0812">Transmembrane</keyword>
<dbReference type="PIRSF" id="PIRSF015921">
    <property type="entry name" value="FA_sphinglp_des"/>
    <property type="match status" value="1"/>
</dbReference>
<evidence type="ECO:0000259" key="9">
    <source>
        <dbReference type="Pfam" id="PF00487"/>
    </source>
</evidence>
<keyword evidence="5" id="KW-0560">Oxidoreductase</keyword>
<evidence type="ECO:0000313" key="11">
    <source>
        <dbReference type="Proteomes" id="UP000218231"/>
    </source>
</evidence>
<comment type="similarity">
    <text evidence="2">Belongs to the fatty acid desaturase type 1 family.</text>
</comment>
<dbReference type="PANTHER" id="PTHR19353:SF88">
    <property type="entry name" value="DELTA(5) FATTY ACID DESATURASE FAT-4"/>
    <property type="match status" value="1"/>
</dbReference>
<organism evidence="10 11">
    <name type="scientific">Diploscapter pachys</name>
    <dbReference type="NCBI Taxonomy" id="2018661"/>
    <lineage>
        <taxon>Eukaryota</taxon>
        <taxon>Metazoa</taxon>
        <taxon>Ecdysozoa</taxon>
        <taxon>Nematoda</taxon>
        <taxon>Chromadorea</taxon>
        <taxon>Rhabditida</taxon>
        <taxon>Rhabditina</taxon>
        <taxon>Rhabditomorpha</taxon>
        <taxon>Rhabditoidea</taxon>
        <taxon>Rhabditidae</taxon>
        <taxon>Diploscapter</taxon>
    </lineage>
</organism>
<evidence type="ECO:0000256" key="2">
    <source>
        <dbReference type="ARBA" id="ARBA00009295"/>
    </source>
</evidence>
<evidence type="ECO:0000256" key="8">
    <source>
        <dbReference type="SAM" id="Phobius"/>
    </source>
</evidence>
<accession>A0A2A2L5W6</accession>
<dbReference type="PANTHER" id="PTHR19353">
    <property type="entry name" value="FATTY ACID DESATURASE 2"/>
    <property type="match status" value="1"/>
</dbReference>
<comment type="subcellular location">
    <subcellularLocation>
        <location evidence="1">Membrane</location>
        <topology evidence="1">Multi-pass membrane protein</topology>
    </subcellularLocation>
</comment>
<keyword evidence="4 8" id="KW-1133">Transmembrane helix</keyword>
<dbReference type="AlphaFoldDB" id="A0A2A2L5W6"/>
<dbReference type="InterPro" id="IPR036400">
    <property type="entry name" value="Cyt_B5-like_heme/steroid_sf"/>
</dbReference>
<keyword evidence="11" id="KW-1185">Reference proteome</keyword>
<dbReference type="GO" id="GO:0016020">
    <property type="term" value="C:membrane"/>
    <property type="evidence" value="ECO:0007669"/>
    <property type="project" value="UniProtKB-SubCell"/>
</dbReference>
<gene>
    <name evidence="10" type="ORF">WR25_22277</name>
</gene>
<proteinExistence type="inferred from homology"/>
<evidence type="ECO:0000256" key="3">
    <source>
        <dbReference type="ARBA" id="ARBA00022692"/>
    </source>
</evidence>
<dbReference type="EMBL" id="LIAE01007170">
    <property type="protein sequence ID" value="PAV81457.1"/>
    <property type="molecule type" value="Genomic_DNA"/>
</dbReference>
<evidence type="ECO:0000313" key="10">
    <source>
        <dbReference type="EMBL" id="PAV81457.1"/>
    </source>
</evidence>
<dbReference type="InterPro" id="IPR012171">
    <property type="entry name" value="Fatty_acid_desaturase"/>
</dbReference>
<dbReference type="GO" id="GO:0006629">
    <property type="term" value="P:lipid metabolic process"/>
    <property type="evidence" value="ECO:0007669"/>
    <property type="project" value="UniProtKB-KW"/>
</dbReference>
<feature type="domain" description="Fatty acid desaturase" evidence="9">
    <location>
        <begin position="274"/>
        <end position="308"/>
    </location>
</feature>
<name>A0A2A2L5W6_9BILA</name>
<sequence length="337" mass="39571">MVIRSVDRDSPFHIKVDGQWLKIDENFMKMHPGGTVITTYRNKEASTIFHTFHVNSKTAYQWLQKLKEENKGLPEPTIKEEKEDKLLGYDDINIENFDISEERSQKISENFEKFRIKVRQFGLLKGNPFFYIRKVVEALLIMGLAILLQSTGYYIASALLMGLAWQQLGCYFVGNFLQGFSSSGWKEQHNVHHAATNVVGRDGDLDLMPFFATLAKDLKLADAWLLYILPYQHIYWSLMLPFLRLSWLMQSVQFVRNMKNSFYDYHRERAIYEQIEHHLFPTMPRHNLSKVMPMVQEFCKENDLPYMQDGYFKGWRLGVEQFENVAKVAEKLKSKIA</sequence>
<dbReference type="SUPFAM" id="SSF55856">
    <property type="entry name" value="Cytochrome b5-like heme/steroid binding domain"/>
    <property type="match status" value="1"/>
</dbReference>
<evidence type="ECO:0000256" key="6">
    <source>
        <dbReference type="ARBA" id="ARBA00023098"/>
    </source>
</evidence>
<keyword evidence="6" id="KW-0443">Lipid metabolism</keyword>
<evidence type="ECO:0000256" key="5">
    <source>
        <dbReference type="ARBA" id="ARBA00023002"/>
    </source>
</evidence>
<dbReference type="GO" id="GO:0016717">
    <property type="term" value="F:oxidoreductase activity, acting on paired donors, with oxidation of a pair of donors resulting in the reduction of molecular oxygen to two molecules of water"/>
    <property type="evidence" value="ECO:0007669"/>
    <property type="project" value="TreeGrafter"/>
</dbReference>
<dbReference type="InterPro" id="IPR005804">
    <property type="entry name" value="FA_desaturase_dom"/>
</dbReference>